<comment type="similarity">
    <text evidence="2">Belongs to the binding-protein-dependent transport system permease family. FecCD subfamily.</text>
</comment>
<comment type="caution">
    <text evidence="9">The sequence shown here is derived from an EMBL/GenBank/DDBJ whole genome shotgun (WGS) entry which is preliminary data.</text>
</comment>
<keyword evidence="7 8" id="KW-0472">Membrane</keyword>
<dbReference type="GO" id="GO:0005886">
    <property type="term" value="C:plasma membrane"/>
    <property type="evidence" value="ECO:0007669"/>
    <property type="project" value="UniProtKB-SubCell"/>
</dbReference>
<evidence type="ECO:0000256" key="2">
    <source>
        <dbReference type="ARBA" id="ARBA00007935"/>
    </source>
</evidence>
<evidence type="ECO:0000256" key="5">
    <source>
        <dbReference type="ARBA" id="ARBA00022692"/>
    </source>
</evidence>
<name>A0AA37UAK1_9MICO</name>
<evidence type="ECO:0000256" key="3">
    <source>
        <dbReference type="ARBA" id="ARBA00022448"/>
    </source>
</evidence>
<dbReference type="PANTHER" id="PTHR30472">
    <property type="entry name" value="FERRIC ENTEROBACTIN TRANSPORT SYSTEM PERMEASE PROTEIN"/>
    <property type="match status" value="1"/>
</dbReference>
<feature type="transmembrane region" description="Helical" evidence="8">
    <location>
        <begin position="292"/>
        <end position="313"/>
    </location>
</feature>
<evidence type="ECO:0000313" key="9">
    <source>
        <dbReference type="EMBL" id="GMA27273.1"/>
    </source>
</evidence>
<dbReference type="AlphaFoldDB" id="A0AA37UAK1"/>
<accession>A0AA37UAK1</accession>
<evidence type="ECO:0000256" key="7">
    <source>
        <dbReference type="ARBA" id="ARBA00023136"/>
    </source>
</evidence>
<keyword evidence="4" id="KW-1003">Cell membrane</keyword>
<evidence type="ECO:0000313" key="10">
    <source>
        <dbReference type="Proteomes" id="UP001157160"/>
    </source>
</evidence>
<keyword evidence="10" id="KW-1185">Reference proteome</keyword>
<organism evidence="9 10">
    <name type="scientific">Arenivirga flava</name>
    <dbReference type="NCBI Taxonomy" id="1930060"/>
    <lineage>
        <taxon>Bacteria</taxon>
        <taxon>Bacillati</taxon>
        <taxon>Actinomycetota</taxon>
        <taxon>Actinomycetes</taxon>
        <taxon>Micrococcales</taxon>
        <taxon>Microbacteriaceae</taxon>
        <taxon>Arenivirga</taxon>
    </lineage>
</organism>
<dbReference type="GO" id="GO:0033214">
    <property type="term" value="P:siderophore-iron import into cell"/>
    <property type="evidence" value="ECO:0007669"/>
    <property type="project" value="TreeGrafter"/>
</dbReference>
<dbReference type="SUPFAM" id="SSF81345">
    <property type="entry name" value="ABC transporter involved in vitamin B12 uptake, BtuC"/>
    <property type="match status" value="1"/>
</dbReference>
<feature type="transmembrane region" description="Helical" evidence="8">
    <location>
        <begin position="81"/>
        <end position="99"/>
    </location>
</feature>
<feature type="transmembrane region" description="Helical" evidence="8">
    <location>
        <begin position="266"/>
        <end position="286"/>
    </location>
</feature>
<keyword evidence="5 8" id="KW-0812">Transmembrane</keyword>
<feature type="transmembrane region" description="Helical" evidence="8">
    <location>
        <begin position="12"/>
        <end position="29"/>
    </location>
</feature>
<gene>
    <name evidence="9" type="ORF">GCM10025874_05260</name>
</gene>
<comment type="subcellular location">
    <subcellularLocation>
        <location evidence="1">Cell membrane</location>
        <topology evidence="1">Multi-pass membrane protein</topology>
    </subcellularLocation>
</comment>
<keyword evidence="6 8" id="KW-1133">Transmembrane helix</keyword>
<dbReference type="EMBL" id="BSUL01000001">
    <property type="protein sequence ID" value="GMA27273.1"/>
    <property type="molecule type" value="Genomic_DNA"/>
</dbReference>
<dbReference type="Pfam" id="PF01032">
    <property type="entry name" value="FecCD"/>
    <property type="match status" value="1"/>
</dbReference>
<dbReference type="Proteomes" id="UP001157160">
    <property type="component" value="Unassembled WGS sequence"/>
</dbReference>
<dbReference type="InterPro" id="IPR037294">
    <property type="entry name" value="ABC_BtuC-like"/>
</dbReference>
<evidence type="ECO:0000256" key="1">
    <source>
        <dbReference type="ARBA" id="ARBA00004651"/>
    </source>
</evidence>
<dbReference type="GO" id="GO:0022857">
    <property type="term" value="F:transmembrane transporter activity"/>
    <property type="evidence" value="ECO:0007669"/>
    <property type="project" value="InterPro"/>
</dbReference>
<dbReference type="Gene3D" id="1.10.3470.10">
    <property type="entry name" value="ABC transporter involved in vitamin B12 uptake, BtuC"/>
    <property type="match status" value="1"/>
</dbReference>
<protein>
    <recommendedName>
        <fullName evidence="11">Enterobactin ABC transporter permease</fullName>
    </recommendedName>
</protein>
<sequence>MRAFSPNARLVIAAAIVLLVVACYLVLFLRGSLAFAVPRRLTTLGAMVVAAFAQGIGTVLFHTVTGNRILTPSIVGFDSLYVLMQTLMVFVFGGSVIAATEGIPKLLTQTALMVGFAVLLYRWLFSGRFGSLMLLLLMGVVLGLAFDSLSTFLQRLLSPTEYDLLSTRLFGRIGDVEPSYLPIAFAVCVLVGVVVWRRRHVLDVLLLGRDHATSLGIDHRRELTLALVLIAVLVAFSTALVGPLTFFGFVVATLAYQLAGDWRHRVVLPMAFLLGLGTLAGGQFVLQHLLAARGMLTVIIEFVGGIAFLLLLLRRKGAL</sequence>
<keyword evidence="3" id="KW-0813">Transport</keyword>
<feature type="transmembrane region" description="Helical" evidence="8">
    <location>
        <begin position="41"/>
        <end position="61"/>
    </location>
</feature>
<dbReference type="PANTHER" id="PTHR30472:SF19">
    <property type="entry name" value="PETROBACTIN IMPORT SYSTEM PERMEASE PROTEIN YCLO"/>
    <property type="match status" value="1"/>
</dbReference>
<feature type="transmembrane region" description="Helical" evidence="8">
    <location>
        <begin position="131"/>
        <end position="157"/>
    </location>
</feature>
<dbReference type="InterPro" id="IPR000522">
    <property type="entry name" value="ABC_transptr_permease_BtuC"/>
</dbReference>
<feature type="transmembrane region" description="Helical" evidence="8">
    <location>
        <begin position="225"/>
        <end position="254"/>
    </location>
</feature>
<feature type="transmembrane region" description="Helical" evidence="8">
    <location>
        <begin position="178"/>
        <end position="196"/>
    </location>
</feature>
<evidence type="ECO:0000256" key="6">
    <source>
        <dbReference type="ARBA" id="ARBA00022989"/>
    </source>
</evidence>
<dbReference type="PROSITE" id="PS51257">
    <property type="entry name" value="PROKAR_LIPOPROTEIN"/>
    <property type="match status" value="1"/>
</dbReference>
<evidence type="ECO:0008006" key="11">
    <source>
        <dbReference type="Google" id="ProtNLM"/>
    </source>
</evidence>
<proteinExistence type="inferred from homology"/>
<reference evidence="9 10" key="1">
    <citation type="journal article" date="2014" name="Int. J. Syst. Evol. Microbiol.">
        <title>Complete genome sequence of Corynebacterium casei LMG S-19264T (=DSM 44701T), isolated from a smear-ripened cheese.</title>
        <authorList>
            <consortium name="US DOE Joint Genome Institute (JGI-PGF)"/>
            <person name="Walter F."/>
            <person name="Albersmeier A."/>
            <person name="Kalinowski J."/>
            <person name="Ruckert C."/>
        </authorList>
    </citation>
    <scope>NUCLEOTIDE SEQUENCE [LARGE SCALE GENOMIC DNA]</scope>
    <source>
        <strain evidence="9 10">NBRC 112289</strain>
    </source>
</reference>
<evidence type="ECO:0000256" key="4">
    <source>
        <dbReference type="ARBA" id="ARBA00022475"/>
    </source>
</evidence>
<evidence type="ECO:0000256" key="8">
    <source>
        <dbReference type="SAM" id="Phobius"/>
    </source>
</evidence>